<evidence type="ECO:0000313" key="14">
    <source>
        <dbReference type="EMBL" id="ALO76334.1"/>
    </source>
</evidence>
<organism evidence="14">
    <name type="scientific">Bolboceratex sp. BOL01</name>
    <dbReference type="NCBI Taxonomy" id="1205609"/>
    <lineage>
        <taxon>Eukaryota</taxon>
        <taxon>Metazoa</taxon>
        <taxon>Ecdysozoa</taxon>
        <taxon>Arthropoda</taxon>
        <taxon>Hexapoda</taxon>
        <taxon>Insecta</taxon>
        <taxon>Pterygota</taxon>
        <taxon>Neoptera</taxon>
        <taxon>Endopterygota</taxon>
        <taxon>Coleoptera</taxon>
        <taxon>Polyphaga</taxon>
        <taxon>Scarabaeiformia</taxon>
        <taxon>Geotrupidae</taxon>
        <taxon>Bolboceratex</taxon>
    </lineage>
</organism>
<sequence>MPQMAPLNWLGLFITFIVTFIVFNLLTYYVFTYPPKSYKTEVSTSKINWKW</sequence>
<reference evidence="14" key="1">
    <citation type="submission" date="2012-06" db="EMBL/GenBank/DDBJ databases">
        <title>Mitogenomics of the Coleoptera under dense taxon sampling.</title>
        <authorList>
            <person name="Timmermans M.J.T.N."/>
            <person name="Lim J."/>
            <person name="Dodsworth S."/>
            <person name="Haran J."/>
            <person name="Ahrens D."/>
            <person name="Bocak L."/>
            <person name="London A."/>
            <person name="Culverwell L."/>
            <person name="Vogler A.P."/>
        </authorList>
    </citation>
    <scope>NUCLEOTIDE SEQUENCE</scope>
</reference>
<dbReference type="Pfam" id="PF00895">
    <property type="entry name" value="ATP-synt_8"/>
    <property type="match status" value="1"/>
</dbReference>
<evidence type="ECO:0000256" key="11">
    <source>
        <dbReference type="ARBA" id="ARBA00023136"/>
    </source>
</evidence>
<feature type="transmembrane region" description="Helical" evidence="13">
    <location>
        <begin position="7"/>
        <end position="31"/>
    </location>
</feature>
<comment type="subunit">
    <text evidence="3">F-type ATPases have 2 components, CF(1) - the catalytic core - and CF(0) - the membrane proton channel.</text>
</comment>
<keyword evidence="9 12" id="KW-0406">Ion transport</keyword>
<keyword evidence="6 12" id="KW-0812">Transmembrane</keyword>
<dbReference type="GO" id="GO:0031966">
    <property type="term" value="C:mitochondrial membrane"/>
    <property type="evidence" value="ECO:0007669"/>
    <property type="project" value="UniProtKB-SubCell"/>
</dbReference>
<evidence type="ECO:0000256" key="8">
    <source>
        <dbReference type="ARBA" id="ARBA00022989"/>
    </source>
</evidence>
<dbReference type="AlphaFoldDB" id="A0A0S2MNM5"/>
<comment type="similarity">
    <text evidence="2 12">Belongs to the ATPase protein 8 family.</text>
</comment>
<dbReference type="GO" id="GO:0045259">
    <property type="term" value="C:proton-transporting ATP synthase complex"/>
    <property type="evidence" value="ECO:0007669"/>
    <property type="project" value="UniProtKB-KW"/>
</dbReference>
<evidence type="ECO:0000256" key="6">
    <source>
        <dbReference type="ARBA" id="ARBA00022692"/>
    </source>
</evidence>
<dbReference type="InterPro" id="IPR001421">
    <property type="entry name" value="ATP8_metazoa"/>
</dbReference>
<geneLocation type="mitochondrion" evidence="14"/>
<keyword evidence="5 12" id="KW-0138">CF(0)</keyword>
<keyword evidence="8 13" id="KW-1133">Transmembrane helix</keyword>
<protein>
    <recommendedName>
        <fullName evidence="12">ATP synthase complex subunit 8</fullName>
    </recommendedName>
</protein>
<accession>A0A0S2MNM5</accession>
<evidence type="ECO:0000256" key="2">
    <source>
        <dbReference type="ARBA" id="ARBA00008892"/>
    </source>
</evidence>
<evidence type="ECO:0000256" key="12">
    <source>
        <dbReference type="RuleBase" id="RU003661"/>
    </source>
</evidence>
<comment type="subcellular location">
    <subcellularLocation>
        <location evidence="1 12">Mitochondrion membrane</location>
        <topology evidence="1 12">Single-pass membrane protein</topology>
    </subcellularLocation>
</comment>
<evidence type="ECO:0000256" key="9">
    <source>
        <dbReference type="ARBA" id="ARBA00023065"/>
    </source>
</evidence>
<dbReference type="EMBL" id="JX412746">
    <property type="protein sequence ID" value="ALO76334.1"/>
    <property type="molecule type" value="Genomic_DNA"/>
</dbReference>
<gene>
    <name evidence="14" type="primary">atp8</name>
</gene>
<dbReference type="GO" id="GO:0015986">
    <property type="term" value="P:proton motive force-driven ATP synthesis"/>
    <property type="evidence" value="ECO:0007669"/>
    <property type="project" value="InterPro"/>
</dbReference>
<keyword evidence="4 12" id="KW-0813">Transport</keyword>
<evidence type="ECO:0000256" key="5">
    <source>
        <dbReference type="ARBA" id="ARBA00022547"/>
    </source>
</evidence>
<evidence type="ECO:0000256" key="3">
    <source>
        <dbReference type="ARBA" id="ARBA00011291"/>
    </source>
</evidence>
<keyword evidence="10 12" id="KW-0496">Mitochondrion</keyword>
<evidence type="ECO:0000256" key="4">
    <source>
        <dbReference type="ARBA" id="ARBA00022448"/>
    </source>
</evidence>
<keyword evidence="11 13" id="KW-0472">Membrane</keyword>
<name>A0A0S2MNM5_9SCAR</name>
<evidence type="ECO:0000256" key="7">
    <source>
        <dbReference type="ARBA" id="ARBA00022781"/>
    </source>
</evidence>
<keyword evidence="7 12" id="KW-0375">Hydrogen ion transport</keyword>
<evidence type="ECO:0000256" key="13">
    <source>
        <dbReference type="SAM" id="Phobius"/>
    </source>
</evidence>
<evidence type="ECO:0000256" key="1">
    <source>
        <dbReference type="ARBA" id="ARBA00004304"/>
    </source>
</evidence>
<evidence type="ECO:0000256" key="10">
    <source>
        <dbReference type="ARBA" id="ARBA00023128"/>
    </source>
</evidence>
<dbReference type="GO" id="GO:0015078">
    <property type="term" value="F:proton transmembrane transporter activity"/>
    <property type="evidence" value="ECO:0007669"/>
    <property type="project" value="InterPro"/>
</dbReference>
<proteinExistence type="inferred from homology"/>